<reference evidence="1 3" key="1">
    <citation type="journal article" date="2008" name="Science">
        <title>The Physcomitrella genome reveals evolutionary insights into the conquest of land by plants.</title>
        <authorList>
            <person name="Rensing S."/>
            <person name="Lang D."/>
            <person name="Zimmer A."/>
            <person name="Terry A."/>
            <person name="Salamov A."/>
            <person name="Shapiro H."/>
            <person name="Nishiyama T."/>
            <person name="Perroud P.-F."/>
            <person name="Lindquist E."/>
            <person name="Kamisugi Y."/>
            <person name="Tanahashi T."/>
            <person name="Sakakibara K."/>
            <person name="Fujita T."/>
            <person name="Oishi K."/>
            <person name="Shin-I T."/>
            <person name="Kuroki Y."/>
            <person name="Toyoda A."/>
            <person name="Suzuki Y."/>
            <person name="Hashimoto A."/>
            <person name="Yamaguchi K."/>
            <person name="Sugano A."/>
            <person name="Kohara Y."/>
            <person name="Fujiyama A."/>
            <person name="Anterola A."/>
            <person name="Aoki S."/>
            <person name="Ashton N."/>
            <person name="Barbazuk W.B."/>
            <person name="Barker E."/>
            <person name="Bennetzen J."/>
            <person name="Bezanilla M."/>
            <person name="Blankenship R."/>
            <person name="Cho S.H."/>
            <person name="Dutcher S."/>
            <person name="Estelle M."/>
            <person name="Fawcett J.A."/>
            <person name="Gundlach H."/>
            <person name="Hanada K."/>
            <person name="Heyl A."/>
            <person name="Hicks K.A."/>
            <person name="Hugh J."/>
            <person name="Lohr M."/>
            <person name="Mayer K."/>
            <person name="Melkozernov A."/>
            <person name="Murata T."/>
            <person name="Nelson D."/>
            <person name="Pils B."/>
            <person name="Prigge M."/>
            <person name="Reiss B."/>
            <person name="Renner T."/>
            <person name="Rombauts S."/>
            <person name="Rushton P."/>
            <person name="Sanderfoot A."/>
            <person name="Schween G."/>
            <person name="Shiu S.-H."/>
            <person name="Stueber K."/>
            <person name="Theodoulou F.L."/>
            <person name="Tu H."/>
            <person name="Van de Peer Y."/>
            <person name="Verrier P.J."/>
            <person name="Waters E."/>
            <person name="Wood A."/>
            <person name="Yang L."/>
            <person name="Cove D."/>
            <person name="Cuming A."/>
            <person name="Hasebe M."/>
            <person name="Lucas S."/>
            <person name="Mishler D.B."/>
            <person name="Reski R."/>
            <person name="Grigoriev I."/>
            <person name="Quatrano R.S."/>
            <person name="Boore J.L."/>
        </authorList>
    </citation>
    <scope>NUCLEOTIDE SEQUENCE [LARGE SCALE GENOMIC DNA]</scope>
    <source>
        <strain evidence="2 3">cv. Gransden 2004</strain>
    </source>
</reference>
<sequence>MHSSERKTRILTLYLATNVEKKVWNKWMKTGGFEMEMKKGREQWLKTSQVGSVEGKEVYEACQEFIVGAR</sequence>
<reference evidence="2" key="3">
    <citation type="submission" date="2020-12" db="UniProtKB">
        <authorList>
            <consortium name="EnsemblPlants"/>
        </authorList>
    </citation>
    <scope>IDENTIFICATION</scope>
</reference>
<dbReference type="EnsemblPlants" id="Pp3c18_14170V3.1">
    <property type="protein sequence ID" value="Pp3c18_14170V3.1"/>
    <property type="gene ID" value="Pp3c18_14170"/>
</dbReference>
<dbReference type="InParanoid" id="A0A2K1J111"/>
<gene>
    <name evidence="1" type="ORF">PHYPA_023117</name>
</gene>
<dbReference type="AlphaFoldDB" id="A0A2K1J111"/>
<evidence type="ECO:0000313" key="1">
    <source>
        <dbReference type="EMBL" id="PNR35218.1"/>
    </source>
</evidence>
<reference evidence="1 3" key="2">
    <citation type="journal article" date="2018" name="Plant J.">
        <title>The Physcomitrella patens chromosome-scale assembly reveals moss genome structure and evolution.</title>
        <authorList>
            <person name="Lang D."/>
            <person name="Ullrich K.K."/>
            <person name="Murat F."/>
            <person name="Fuchs J."/>
            <person name="Jenkins J."/>
            <person name="Haas F.B."/>
            <person name="Piednoel M."/>
            <person name="Gundlach H."/>
            <person name="Van Bel M."/>
            <person name="Meyberg R."/>
            <person name="Vives C."/>
            <person name="Morata J."/>
            <person name="Symeonidi A."/>
            <person name="Hiss M."/>
            <person name="Muchero W."/>
            <person name="Kamisugi Y."/>
            <person name="Saleh O."/>
            <person name="Blanc G."/>
            <person name="Decker E.L."/>
            <person name="van Gessel N."/>
            <person name="Grimwood J."/>
            <person name="Hayes R.D."/>
            <person name="Graham S.W."/>
            <person name="Gunter L.E."/>
            <person name="McDaniel S.F."/>
            <person name="Hoernstein S.N.W."/>
            <person name="Larsson A."/>
            <person name="Li F.W."/>
            <person name="Perroud P.F."/>
            <person name="Phillips J."/>
            <person name="Ranjan P."/>
            <person name="Rokshar D.S."/>
            <person name="Rothfels C.J."/>
            <person name="Schneider L."/>
            <person name="Shu S."/>
            <person name="Stevenson D.W."/>
            <person name="Thummler F."/>
            <person name="Tillich M."/>
            <person name="Villarreal Aguilar J.C."/>
            <person name="Widiez T."/>
            <person name="Wong G.K."/>
            <person name="Wymore A."/>
            <person name="Zhang Y."/>
            <person name="Zimmer A.D."/>
            <person name="Quatrano R.S."/>
            <person name="Mayer K.F.X."/>
            <person name="Goodstein D."/>
            <person name="Casacuberta J.M."/>
            <person name="Vandepoele K."/>
            <person name="Reski R."/>
            <person name="Cuming A.C."/>
            <person name="Tuskan G.A."/>
            <person name="Maumus F."/>
            <person name="Salse J."/>
            <person name="Schmutz J."/>
            <person name="Rensing S.A."/>
        </authorList>
    </citation>
    <scope>NUCLEOTIDE SEQUENCE [LARGE SCALE GENOMIC DNA]</scope>
    <source>
        <strain evidence="2 3">cv. Gransden 2004</strain>
    </source>
</reference>
<dbReference type="EnsemblPlants" id="Pp3c18_14170V3.2">
    <property type="protein sequence ID" value="Pp3c18_14170V3.2"/>
    <property type="gene ID" value="Pp3c18_14170"/>
</dbReference>
<organism evidence="1">
    <name type="scientific">Physcomitrium patens</name>
    <name type="common">Spreading-leaved earth moss</name>
    <name type="synonym">Physcomitrella patens</name>
    <dbReference type="NCBI Taxonomy" id="3218"/>
    <lineage>
        <taxon>Eukaryota</taxon>
        <taxon>Viridiplantae</taxon>
        <taxon>Streptophyta</taxon>
        <taxon>Embryophyta</taxon>
        <taxon>Bryophyta</taxon>
        <taxon>Bryophytina</taxon>
        <taxon>Bryopsida</taxon>
        <taxon>Funariidae</taxon>
        <taxon>Funariales</taxon>
        <taxon>Funariaceae</taxon>
        <taxon>Physcomitrium</taxon>
    </lineage>
</organism>
<keyword evidence="3" id="KW-1185">Reference proteome</keyword>
<dbReference type="Proteomes" id="UP000006727">
    <property type="component" value="Chromosome 18"/>
</dbReference>
<evidence type="ECO:0000313" key="2">
    <source>
        <dbReference type="EnsemblPlants" id="Pp3c18_14170V3.1"/>
    </source>
</evidence>
<evidence type="ECO:0000313" key="3">
    <source>
        <dbReference type="Proteomes" id="UP000006727"/>
    </source>
</evidence>
<dbReference type="Gramene" id="Pp3c18_14170V3.1">
    <property type="protein sequence ID" value="Pp3c18_14170V3.1"/>
    <property type="gene ID" value="Pp3c18_14170"/>
</dbReference>
<dbReference type="EMBL" id="ABEU02000018">
    <property type="protein sequence ID" value="PNR35218.1"/>
    <property type="molecule type" value="Genomic_DNA"/>
</dbReference>
<protein>
    <submittedName>
        <fullName evidence="1 2">Uncharacterized protein</fullName>
    </submittedName>
</protein>
<accession>A0A2K1J111</accession>
<dbReference type="PaxDb" id="3218-PP1S3_411V6.1"/>
<proteinExistence type="predicted"/>
<name>A0A2K1J111_PHYPA</name>
<dbReference type="Gramene" id="Pp3c18_14170V3.2">
    <property type="protein sequence ID" value="Pp3c18_14170V3.2"/>
    <property type="gene ID" value="Pp3c18_14170"/>
</dbReference>